<protein>
    <submittedName>
        <fullName evidence="3">Bromo domain-containing protein</fullName>
    </submittedName>
</protein>
<keyword evidence="2" id="KW-1185">Reference proteome</keyword>
<dbReference type="AlphaFoldDB" id="A0A1I7X9N4"/>
<dbReference type="Proteomes" id="UP000095283">
    <property type="component" value="Unplaced"/>
</dbReference>
<organism evidence="2 3">
    <name type="scientific">Heterorhabditis bacteriophora</name>
    <name type="common">Entomopathogenic nematode worm</name>
    <dbReference type="NCBI Taxonomy" id="37862"/>
    <lineage>
        <taxon>Eukaryota</taxon>
        <taxon>Metazoa</taxon>
        <taxon>Ecdysozoa</taxon>
        <taxon>Nematoda</taxon>
        <taxon>Chromadorea</taxon>
        <taxon>Rhabditida</taxon>
        <taxon>Rhabditina</taxon>
        <taxon>Rhabditomorpha</taxon>
        <taxon>Strongyloidea</taxon>
        <taxon>Heterorhabditidae</taxon>
        <taxon>Heterorhabditis</taxon>
    </lineage>
</organism>
<feature type="compositionally biased region" description="Basic and acidic residues" evidence="1">
    <location>
        <begin position="640"/>
        <end position="658"/>
    </location>
</feature>
<name>A0A1I7X9N4_HETBA</name>
<accession>A0A1I7X9N4</accession>
<feature type="region of interest" description="Disordered" evidence="1">
    <location>
        <begin position="389"/>
        <end position="441"/>
    </location>
</feature>
<evidence type="ECO:0000313" key="2">
    <source>
        <dbReference type="Proteomes" id="UP000095283"/>
    </source>
</evidence>
<sequence length="666" mass="77303">MSTAKESIRVCSIFTQWSRQLGKFTYYTYQNQNKILSFSGNILFVQDQFDNSQMSRHWLPPSLTPLLRIAALEFDKKELLIKQKEKHRQNELGVELETTKKNISSVIDSQDKDYQDSIIDLDIILKNAELKSIQLSVQLTALSRRMENIANLDISTNDRVDRLYHRIMESAESLQKSKEKLYINEDDSIIPDQVIDENTKEKRIESPIPNSEKESTFKEHPIVVDEEHTTRTMEKINEKEELQLSDEYQTESIDEARRIIKESDRVSVIKEELEEELEMENDVEPSEQEDTFSIEDELCELRDEISHYLGTDMRNGDDYDRSKKITISQDILWDVIQKVHKFIILFASTRNARCDKWTETNMVHNSEIKDSQQTGNLISSDIFDVTPTNYMKNTEDKSRTQNTTTSNHNKMKQTVKSQTADEKDNASKLKRNNSDDTTGVSYIVTELDTKKAEGKKEHERNLLESHEAELFIGDEMRKYEVQPQEYNVDVLKEDRTHENEDFTDPDKHYIINNESASTRVDAAKIQKLPVIGEQKEDDEMVRELKHQTLTQECDASENIEKSEDTGSTKLRTETIVDKQDSLDSYVITSDTLSNRVISKSDIATDLGTTILDQSKKPKSICEIPLRTYKYKSPPSKKKQKPTDDKKEDTGQDSKDKITLKHPRFQF</sequence>
<evidence type="ECO:0000313" key="3">
    <source>
        <dbReference type="WBParaSite" id="Hba_14138"/>
    </source>
</evidence>
<feature type="compositionally biased region" description="Polar residues" evidence="1">
    <location>
        <begin position="400"/>
        <end position="418"/>
    </location>
</feature>
<proteinExistence type="predicted"/>
<feature type="region of interest" description="Disordered" evidence="1">
    <location>
        <begin position="622"/>
        <end position="666"/>
    </location>
</feature>
<dbReference type="WBParaSite" id="Hba_14138">
    <property type="protein sequence ID" value="Hba_14138"/>
    <property type="gene ID" value="Hba_14138"/>
</dbReference>
<evidence type="ECO:0000256" key="1">
    <source>
        <dbReference type="SAM" id="MobiDB-lite"/>
    </source>
</evidence>
<reference evidence="3" key="1">
    <citation type="submission" date="2016-11" db="UniProtKB">
        <authorList>
            <consortium name="WormBaseParasite"/>
        </authorList>
    </citation>
    <scope>IDENTIFICATION</scope>
</reference>